<keyword evidence="2" id="KW-1185">Reference proteome</keyword>
<sequence length="228" mass="26696">MLRKYVIVLYLSIGLVLGCREVEDPTRDLGYDFQPLEIGNFWEYVVEETIVFGENDSETSNFFIRDKVDYSYRNEAGEIVYVILREKGTSRNNYISDGNYALFIRNNALVRMQNNERVVMLAFPPRLGRSWDGRVYSSNQSEQFEIDLLGGYALDDRNYTQAARVLQEDDDDLITFRDKRYDVYVKGIGQIEHYYEVLTYCSRNDCLGQQLVDSGRKTHMKIINYGRN</sequence>
<dbReference type="PROSITE" id="PS51257">
    <property type="entry name" value="PROKAR_LIPOPROTEIN"/>
    <property type="match status" value="1"/>
</dbReference>
<name>A0A1N7NQH9_9BACT</name>
<reference evidence="2" key="1">
    <citation type="submission" date="2017-01" db="EMBL/GenBank/DDBJ databases">
        <authorList>
            <person name="Varghese N."/>
            <person name="Submissions S."/>
        </authorList>
    </citation>
    <scope>NUCLEOTIDE SEQUENCE [LARGE SCALE GENOMIC DNA]</scope>
    <source>
        <strain evidence="2">DSM 46698</strain>
    </source>
</reference>
<evidence type="ECO:0000313" key="2">
    <source>
        <dbReference type="Proteomes" id="UP000186026"/>
    </source>
</evidence>
<dbReference type="OrthoDB" id="1467525at2"/>
<dbReference type="RefSeq" id="WP_076502006.1">
    <property type="nucleotide sequence ID" value="NZ_FTOP01000011.1"/>
</dbReference>
<evidence type="ECO:0008006" key="3">
    <source>
        <dbReference type="Google" id="ProtNLM"/>
    </source>
</evidence>
<dbReference type="EMBL" id="FTOP01000011">
    <property type="protein sequence ID" value="SIT00581.1"/>
    <property type="molecule type" value="Genomic_DNA"/>
</dbReference>
<accession>A0A1N7NQH9</accession>
<dbReference type="Proteomes" id="UP000186026">
    <property type="component" value="Unassembled WGS sequence"/>
</dbReference>
<evidence type="ECO:0000313" key="1">
    <source>
        <dbReference type="EMBL" id="SIT00581.1"/>
    </source>
</evidence>
<organism evidence="1 2">
    <name type="scientific">Belliella pelovolcani</name>
    <dbReference type="NCBI Taxonomy" id="529505"/>
    <lineage>
        <taxon>Bacteria</taxon>
        <taxon>Pseudomonadati</taxon>
        <taxon>Bacteroidota</taxon>
        <taxon>Cytophagia</taxon>
        <taxon>Cytophagales</taxon>
        <taxon>Cyclobacteriaceae</taxon>
        <taxon>Belliella</taxon>
    </lineage>
</organism>
<protein>
    <recommendedName>
        <fullName evidence="3">Lipoprotein</fullName>
    </recommendedName>
</protein>
<gene>
    <name evidence="1" type="ORF">SAMN05421761_11165</name>
</gene>
<dbReference type="STRING" id="529505.SAMN05421761_11165"/>
<proteinExistence type="predicted"/>
<dbReference type="AlphaFoldDB" id="A0A1N7NQH9"/>